<reference evidence="2 3" key="1">
    <citation type="submission" date="2021-12" db="EMBL/GenBank/DDBJ databases">
        <title>Discovery of the Pendulisporaceae a myxobacterial family with distinct sporulation behavior and unique specialized metabolism.</title>
        <authorList>
            <person name="Garcia R."/>
            <person name="Popoff A."/>
            <person name="Bader C.D."/>
            <person name="Loehr J."/>
            <person name="Walesch S."/>
            <person name="Walt C."/>
            <person name="Boldt J."/>
            <person name="Bunk B."/>
            <person name="Haeckl F.J.F.P.J."/>
            <person name="Gunesch A.P."/>
            <person name="Birkelbach J."/>
            <person name="Nuebel U."/>
            <person name="Pietschmann T."/>
            <person name="Bach T."/>
            <person name="Mueller R."/>
        </authorList>
    </citation>
    <scope>NUCLEOTIDE SEQUENCE [LARGE SCALE GENOMIC DNA]</scope>
    <source>
        <strain evidence="2 3">MSr11954</strain>
    </source>
</reference>
<protein>
    <submittedName>
        <fullName evidence="2">Uncharacterized protein</fullName>
    </submittedName>
</protein>
<name>A0ABZ2LS88_9BACT</name>
<accession>A0ABZ2LS88</accession>
<dbReference type="EMBL" id="CP089984">
    <property type="protein sequence ID" value="WXB13794.1"/>
    <property type="molecule type" value="Genomic_DNA"/>
</dbReference>
<feature type="compositionally biased region" description="Low complexity" evidence="1">
    <location>
        <begin position="153"/>
        <end position="163"/>
    </location>
</feature>
<dbReference type="RefSeq" id="WP_394823410.1">
    <property type="nucleotide sequence ID" value="NZ_CP089984.1"/>
</dbReference>
<evidence type="ECO:0000256" key="1">
    <source>
        <dbReference type="SAM" id="MobiDB-lite"/>
    </source>
</evidence>
<evidence type="ECO:0000313" key="2">
    <source>
        <dbReference type="EMBL" id="WXB13794.1"/>
    </source>
</evidence>
<feature type="region of interest" description="Disordered" evidence="1">
    <location>
        <begin position="153"/>
        <end position="174"/>
    </location>
</feature>
<sequence length="272" mass="27572">MSRDLSHDTRELLVLARGDAPTPKARDAMWDSLEKAILPATAVGLGTAAVAASKPLAAVATNPTAWHPVAVAATKPVALAAPTVAAAAPTTAASWLTAAAAVKVGIGAVLGTAVAITVAVSAMHKAPKLADDVVESHPAVVAGDEGAALAPPSFPASFSGTAAPSPPPAPPTTKEARAFRAFPRAALTNHATSDDTLLREASLVGEARSALLRGDPQTALVSVQAARREGRNLEPEELSIEARALRALGRESEAAALDGTLRARYPNNALAR</sequence>
<proteinExistence type="predicted"/>
<keyword evidence="3" id="KW-1185">Reference proteome</keyword>
<organism evidence="2 3">
    <name type="scientific">Pendulispora albinea</name>
    <dbReference type="NCBI Taxonomy" id="2741071"/>
    <lineage>
        <taxon>Bacteria</taxon>
        <taxon>Pseudomonadati</taxon>
        <taxon>Myxococcota</taxon>
        <taxon>Myxococcia</taxon>
        <taxon>Myxococcales</taxon>
        <taxon>Sorangiineae</taxon>
        <taxon>Pendulisporaceae</taxon>
        <taxon>Pendulispora</taxon>
    </lineage>
</organism>
<dbReference type="Proteomes" id="UP001370348">
    <property type="component" value="Chromosome"/>
</dbReference>
<gene>
    <name evidence="2" type="ORF">LZC94_38920</name>
</gene>
<evidence type="ECO:0000313" key="3">
    <source>
        <dbReference type="Proteomes" id="UP001370348"/>
    </source>
</evidence>